<feature type="region of interest" description="Disordered" evidence="1">
    <location>
        <begin position="92"/>
        <end position="216"/>
    </location>
</feature>
<feature type="transmembrane region" description="Helical" evidence="2">
    <location>
        <begin position="708"/>
        <end position="731"/>
    </location>
</feature>
<protein>
    <submittedName>
        <fullName evidence="3">Uncharacterized protein</fullName>
    </submittedName>
</protein>
<keyword evidence="2" id="KW-0812">Transmembrane</keyword>
<organism evidence="3 4">
    <name type="scientific">Obba rivulosa</name>
    <dbReference type="NCBI Taxonomy" id="1052685"/>
    <lineage>
        <taxon>Eukaryota</taxon>
        <taxon>Fungi</taxon>
        <taxon>Dikarya</taxon>
        <taxon>Basidiomycota</taxon>
        <taxon>Agaricomycotina</taxon>
        <taxon>Agaricomycetes</taxon>
        <taxon>Polyporales</taxon>
        <taxon>Gelatoporiaceae</taxon>
        <taxon>Obba</taxon>
    </lineage>
</organism>
<evidence type="ECO:0000313" key="3">
    <source>
        <dbReference type="EMBL" id="OCH89981.1"/>
    </source>
</evidence>
<feature type="region of interest" description="Disordered" evidence="1">
    <location>
        <begin position="1"/>
        <end position="25"/>
    </location>
</feature>
<feature type="compositionally biased region" description="Basic and acidic residues" evidence="1">
    <location>
        <begin position="1"/>
        <end position="10"/>
    </location>
</feature>
<feature type="compositionally biased region" description="Polar residues" evidence="1">
    <location>
        <begin position="46"/>
        <end position="65"/>
    </location>
</feature>
<dbReference type="OrthoDB" id="3245306at2759"/>
<feature type="compositionally biased region" description="Low complexity" evidence="1">
    <location>
        <begin position="111"/>
        <end position="129"/>
    </location>
</feature>
<dbReference type="CDD" id="cd00637">
    <property type="entry name" value="7tm_classA_rhodopsin-like"/>
    <property type="match status" value="1"/>
</dbReference>
<keyword evidence="2" id="KW-1133">Transmembrane helix</keyword>
<sequence length="733" mass="80765">METARPESQPDRLATAPAVEETRKVDERPADFFAWKDDNVVAPKKSVSSLAPSTTARESSQPAIAAGTTQFVHPDTDHADVYAWRDEAIPSKKPSVSSFTRRDSIRPSSPPARARSLSPRGSMSSMASSYGQVMISAPGKHVSVSVDPTDVEQRRGRSSSVRISIEDPFVDPFADPPNPDRMPKPHNTLSPIYSVNMPEPEPAEPEQERPPMASEPDPFFQGFTTAPVASMPVAITESAAQTELSGYTIGEGPSSSTQQLQHDTDERIPLLQNPAPLARGGNGKVNAYPNASSSSAIAFPSVSNLSKKPSGPQSFETLGWKEYTLPDSSVYFAHASMRISTDVDLRSARRLAAVTDYIERKLPEEVAMPPAGWELWLRDAGTMRHDFKLVRNWVNHGARILSSDPPPTISGEVDTLTNRITDDDRLDMEYRYWSFLEAHPAHTPLVESTKAEAMEALTWSYTDCLLPSSRPVPPPFAPQECQELMGLLRSFDSEPSNTSVVQTRIVARVLLRVVQWRQYYFRPNKPLPRDAAKSGHHPERRMPFRRAILDFVIGVLCLGIPYLFLGRTNHQRIDEESGLRTAGPMLIVGACACLVAAVILSASVTFISLPGIDDVARLSGMVAIILSASSMISAVIALFRYKSDIERSMVYVSGEGLMMHSRRSIVMSMPLVFLAWAIAAFMTGITWYSFRGATITSKVAVRYPFREYTHWAVVGTLGGMAGFLFILLLLARR</sequence>
<feature type="transmembrane region" description="Helical" evidence="2">
    <location>
        <begin position="665"/>
        <end position="688"/>
    </location>
</feature>
<gene>
    <name evidence="3" type="ORF">OBBRIDRAFT_793697</name>
</gene>
<keyword evidence="2" id="KW-0472">Membrane</keyword>
<evidence type="ECO:0000256" key="2">
    <source>
        <dbReference type="SAM" id="Phobius"/>
    </source>
</evidence>
<feature type="transmembrane region" description="Helical" evidence="2">
    <location>
        <begin position="547"/>
        <end position="565"/>
    </location>
</feature>
<accession>A0A8E2DKE8</accession>
<feature type="transmembrane region" description="Helical" evidence="2">
    <location>
        <begin position="615"/>
        <end position="639"/>
    </location>
</feature>
<feature type="transmembrane region" description="Helical" evidence="2">
    <location>
        <begin position="586"/>
        <end position="609"/>
    </location>
</feature>
<evidence type="ECO:0000313" key="4">
    <source>
        <dbReference type="Proteomes" id="UP000250043"/>
    </source>
</evidence>
<reference evidence="3 4" key="1">
    <citation type="submission" date="2016-07" db="EMBL/GenBank/DDBJ databases">
        <title>Draft genome of the white-rot fungus Obba rivulosa 3A-2.</title>
        <authorList>
            <consortium name="DOE Joint Genome Institute"/>
            <person name="Miettinen O."/>
            <person name="Riley R."/>
            <person name="Acob R."/>
            <person name="Barry K."/>
            <person name="Cullen D."/>
            <person name="De Vries R."/>
            <person name="Hainaut M."/>
            <person name="Hatakka A."/>
            <person name="Henrissat B."/>
            <person name="Hilden K."/>
            <person name="Kuo R."/>
            <person name="Labutti K."/>
            <person name="Lipzen A."/>
            <person name="Makela M.R."/>
            <person name="Sandor L."/>
            <person name="Spatafora J.W."/>
            <person name="Grigoriev I.V."/>
            <person name="Hibbett D.S."/>
        </authorList>
    </citation>
    <scope>NUCLEOTIDE SEQUENCE [LARGE SCALE GENOMIC DNA]</scope>
    <source>
        <strain evidence="3 4">3A-2</strain>
    </source>
</reference>
<dbReference type="Proteomes" id="UP000250043">
    <property type="component" value="Unassembled WGS sequence"/>
</dbReference>
<name>A0A8E2DKE8_9APHY</name>
<proteinExistence type="predicted"/>
<evidence type="ECO:0000256" key="1">
    <source>
        <dbReference type="SAM" id="MobiDB-lite"/>
    </source>
</evidence>
<dbReference type="AlphaFoldDB" id="A0A8E2DKE8"/>
<dbReference type="EMBL" id="KV722414">
    <property type="protein sequence ID" value="OCH89981.1"/>
    <property type="molecule type" value="Genomic_DNA"/>
</dbReference>
<keyword evidence="4" id="KW-1185">Reference proteome</keyword>
<feature type="region of interest" description="Disordered" evidence="1">
    <location>
        <begin position="44"/>
        <end position="65"/>
    </location>
</feature>